<dbReference type="EMBL" id="JACHVB010000022">
    <property type="protein sequence ID" value="MBC2594444.1"/>
    <property type="molecule type" value="Genomic_DNA"/>
</dbReference>
<organism evidence="16 17">
    <name type="scientific">Ruficoccus amylovorans</name>
    <dbReference type="NCBI Taxonomy" id="1804625"/>
    <lineage>
        <taxon>Bacteria</taxon>
        <taxon>Pseudomonadati</taxon>
        <taxon>Verrucomicrobiota</taxon>
        <taxon>Opitutia</taxon>
        <taxon>Puniceicoccales</taxon>
        <taxon>Cerasicoccaceae</taxon>
        <taxon>Ruficoccus</taxon>
    </lineage>
</organism>
<feature type="domain" description="FAD-dependent oxidoreductase 2 FAD-binding" evidence="14">
    <location>
        <begin position="5"/>
        <end position="384"/>
    </location>
</feature>
<dbReference type="SUPFAM" id="SSF56425">
    <property type="entry name" value="Succinate dehydrogenase/fumarate reductase flavoprotein, catalytic domain"/>
    <property type="match status" value="1"/>
</dbReference>
<proteinExistence type="inferred from homology"/>
<protein>
    <recommendedName>
        <fullName evidence="4 10">L-aspartate oxidase</fullName>
        <ecNumber evidence="4 10">1.4.3.16</ecNumber>
    </recommendedName>
</protein>
<evidence type="ECO:0000256" key="12">
    <source>
        <dbReference type="RuleBase" id="RU362049"/>
    </source>
</evidence>
<dbReference type="InterPro" id="IPR027477">
    <property type="entry name" value="Succ_DH/fumarate_Rdtase_cat_sf"/>
</dbReference>
<dbReference type="Gene3D" id="3.50.50.60">
    <property type="entry name" value="FAD/NAD(P)-binding domain"/>
    <property type="match status" value="1"/>
</dbReference>
<dbReference type="PANTHER" id="PTHR42716">
    <property type="entry name" value="L-ASPARTATE OXIDASE"/>
    <property type="match status" value="1"/>
</dbReference>
<dbReference type="FunFam" id="1.20.58.100:FF:000002">
    <property type="entry name" value="L-aspartate oxidase"/>
    <property type="match status" value="1"/>
</dbReference>
<gene>
    <name evidence="16" type="primary">nadB</name>
    <name evidence="16" type="ORF">H5P28_09260</name>
</gene>
<evidence type="ECO:0000256" key="3">
    <source>
        <dbReference type="ARBA" id="ARBA00008562"/>
    </source>
</evidence>
<comment type="caution">
    <text evidence="16">The sequence shown here is derived from an EMBL/GenBank/DDBJ whole genome shotgun (WGS) entry which is preliminary data.</text>
</comment>
<feature type="domain" description="Fumarate reductase/succinate dehydrogenase flavoprotein-like C-terminal" evidence="15">
    <location>
        <begin position="434"/>
        <end position="515"/>
    </location>
</feature>
<keyword evidence="17" id="KW-1185">Reference proteome</keyword>
<dbReference type="SUPFAM" id="SSF51905">
    <property type="entry name" value="FAD/NAD(P)-binding domain"/>
    <property type="match status" value="1"/>
</dbReference>
<dbReference type="FunFam" id="3.90.700.10:FF:000002">
    <property type="entry name" value="L-aspartate oxidase"/>
    <property type="match status" value="1"/>
</dbReference>
<dbReference type="RefSeq" id="WP_185675433.1">
    <property type="nucleotide sequence ID" value="NZ_JACHVB010000022.1"/>
</dbReference>
<dbReference type="UniPathway" id="UPA00253">
    <property type="reaction ID" value="UER00326"/>
</dbReference>
<comment type="subcellular location">
    <subcellularLocation>
        <location evidence="12">Cytoplasm</location>
    </subcellularLocation>
</comment>
<feature type="active site" description="Proton acceptor" evidence="11">
    <location>
        <position position="282"/>
    </location>
</feature>
<feature type="coiled-coil region" evidence="13">
    <location>
        <begin position="446"/>
        <end position="473"/>
    </location>
</feature>
<dbReference type="GO" id="GO:0008734">
    <property type="term" value="F:L-aspartate oxidase activity"/>
    <property type="evidence" value="ECO:0007669"/>
    <property type="project" value="UniProtKB-UniRule"/>
</dbReference>
<evidence type="ECO:0000256" key="11">
    <source>
        <dbReference type="PIRSR" id="PIRSR000171-1"/>
    </source>
</evidence>
<dbReference type="AlphaFoldDB" id="A0A842HFY0"/>
<evidence type="ECO:0000256" key="4">
    <source>
        <dbReference type="ARBA" id="ARBA00012173"/>
    </source>
</evidence>
<dbReference type="GO" id="GO:0005737">
    <property type="term" value="C:cytoplasm"/>
    <property type="evidence" value="ECO:0007669"/>
    <property type="project" value="UniProtKB-SubCell"/>
</dbReference>
<dbReference type="Gene3D" id="1.20.58.100">
    <property type="entry name" value="Fumarate reductase/succinate dehydrogenase flavoprotein-like, C-terminal domain"/>
    <property type="match status" value="1"/>
</dbReference>
<evidence type="ECO:0000256" key="2">
    <source>
        <dbReference type="ARBA" id="ARBA00004950"/>
    </source>
</evidence>
<dbReference type="InterPro" id="IPR036188">
    <property type="entry name" value="FAD/NAD-bd_sf"/>
</dbReference>
<comment type="similarity">
    <text evidence="3 12">Belongs to the FAD-dependent oxidoreductase 2 family. NadB subfamily.</text>
</comment>
<dbReference type="Pfam" id="PF00890">
    <property type="entry name" value="FAD_binding_2"/>
    <property type="match status" value="1"/>
</dbReference>
<dbReference type="NCBIfam" id="NF006567">
    <property type="entry name" value="PRK09077.1"/>
    <property type="match status" value="1"/>
</dbReference>
<keyword evidence="5 12" id="KW-0285">Flavoprotein</keyword>
<comment type="catalytic activity">
    <reaction evidence="9">
        <text>L-aspartate + O2 = iminosuccinate + H2O2</text>
        <dbReference type="Rhea" id="RHEA:25876"/>
        <dbReference type="ChEBI" id="CHEBI:15379"/>
        <dbReference type="ChEBI" id="CHEBI:16240"/>
        <dbReference type="ChEBI" id="CHEBI:29991"/>
        <dbReference type="ChEBI" id="CHEBI:77875"/>
        <dbReference type="EC" id="1.4.3.16"/>
    </reaction>
    <physiologicalReaction direction="left-to-right" evidence="9">
        <dbReference type="Rhea" id="RHEA:25877"/>
    </physiologicalReaction>
</comment>
<comment type="function">
    <text evidence="12">Catalyzes the oxidation of L-aspartate to iminoaspartate.</text>
</comment>
<dbReference type="Proteomes" id="UP000546464">
    <property type="component" value="Unassembled WGS sequence"/>
</dbReference>
<evidence type="ECO:0000256" key="6">
    <source>
        <dbReference type="ARBA" id="ARBA00022642"/>
    </source>
</evidence>
<comment type="pathway">
    <text evidence="2 12">Cofactor biosynthesis; NAD(+) biosynthesis; iminoaspartate from L-aspartate (oxidase route): step 1/1.</text>
</comment>
<keyword evidence="7 12" id="KW-0274">FAD</keyword>
<keyword evidence="8 12" id="KW-0560">Oxidoreductase</keyword>
<dbReference type="InterPro" id="IPR005288">
    <property type="entry name" value="NadB"/>
</dbReference>
<evidence type="ECO:0000256" key="8">
    <source>
        <dbReference type="ARBA" id="ARBA00023002"/>
    </source>
</evidence>
<sequence length="529" mass="58525">MKNYDVIVVGSGIAGLSFALKVAAAGRRVAIITKKNSAESSTNHAQGGIAAVTSQTDDFELHVADTLTAGDGLCREDVVREVVSAGPARIDELKRIGVEFTSLEDGRISLHREGGHSKRRILHVKDLTGAAIEEALLHAIAQDANIDMLEHHFAIDLITRGKLQLEGPDAVLGLYALDVQTGSVRTFCAPVILLATGGVGQVYQFTTNPAIATGDGIAIAYRAGVEVRNMEFIQFHPTALYTRSKDRFLISEAVRGEGAILRNSAGEAFMKRYDERGDLAPRDIVARAIDSEMKRSGDEHVWLDITHQDEASIRDRFPSIYEGCKKVGIDMAHEMIPVVPACHYMCGGITTALDGTTGLDGLLACGEVACTGLHGANRLASNSLLEACVLAHNGAETALKYLETHANGNHEMPLWRDGDVRDPDERVVLHHNWDELRRTMWDYVAIVRTDKRLQRARTRIQNLQREITEYYWNFKVEPELLELRNLIQVAELIVDCALQRRESRGLHFTLDHREKLEVAQDSVVRRFRG</sequence>
<evidence type="ECO:0000313" key="16">
    <source>
        <dbReference type="EMBL" id="MBC2594444.1"/>
    </source>
</evidence>
<dbReference type="InterPro" id="IPR015939">
    <property type="entry name" value="Fum_Rdtase/Succ_DH_flav-like_C"/>
</dbReference>
<evidence type="ECO:0000256" key="13">
    <source>
        <dbReference type="SAM" id="Coils"/>
    </source>
</evidence>
<dbReference type="NCBIfam" id="TIGR00551">
    <property type="entry name" value="nadB"/>
    <property type="match status" value="1"/>
</dbReference>
<dbReference type="EC" id="1.4.3.16" evidence="4 10"/>
<dbReference type="PIRSF" id="PIRSF000171">
    <property type="entry name" value="SDHA_APRA_LASPO"/>
    <property type="match status" value="1"/>
</dbReference>
<dbReference type="Gene3D" id="3.90.700.10">
    <property type="entry name" value="Succinate dehydrogenase/fumarate reductase flavoprotein, catalytic domain"/>
    <property type="match status" value="1"/>
</dbReference>
<keyword evidence="13" id="KW-0175">Coiled coil</keyword>
<keyword evidence="6 12" id="KW-0662">Pyridine nucleotide biosynthesis</keyword>
<dbReference type="PANTHER" id="PTHR42716:SF2">
    <property type="entry name" value="L-ASPARTATE OXIDASE, CHLOROPLASTIC"/>
    <property type="match status" value="1"/>
</dbReference>
<name>A0A842HFY0_9BACT</name>
<dbReference type="InterPro" id="IPR003953">
    <property type="entry name" value="FAD-dep_OxRdtase_2_FAD-bd"/>
</dbReference>
<accession>A0A842HFY0</accession>
<evidence type="ECO:0000256" key="5">
    <source>
        <dbReference type="ARBA" id="ARBA00022630"/>
    </source>
</evidence>
<evidence type="ECO:0000259" key="14">
    <source>
        <dbReference type="Pfam" id="PF00890"/>
    </source>
</evidence>
<evidence type="ECO:0000256" key="9">
    <source>
        <dbReference type="ARBA" id="ARBA00048305"/>
    </source>
</evidence>
<evidence type="ECO:0000256" key="10">
    <source>
        <dbReference type="NCBIfam" id="TIGR00551"/>
    </source>
</evidence>
<dbReference type="SUPFAM" id="SSF46977">
    <property type="entry name" value="Succinate dehydrogenase/fumarate reductase flavoprotein C-terminal domain"/>
    <property type="match status" value="1"/>
</dbReference>
<evidence type="ECO:0000256" key="7">
    <source>
        <dbReference type="ARBA" id="ARBA00022827"/>
    </source>
</evidence>
<reference evidence="16 17" key="1">
    <citation type="submission" date="2020-07" db="EMBL/GenBank/DDBJ databases">
        <authorList>
            <person name="Feng X."/>
        </authorList>
    </citation>
    <scope>NUCLEOTIDE SEQUENCE [LARGE SCALE GENOMIC DNA]</scope>
    <source>
        <strain evidence="16 17">JCM31066</strain>
    </source>
</reference>
<evidence type="ECO:0000259" key="15">
    <source>
        <dbReference type="Pfam" id="PF02910"/>
    </source>
</evidence>
<comment type="cofactor">
    <cofactor evidence="1 12">
        <name>FAD</name>
        <dbReference type="ChEBI" id="CHEBI:57692"/>
    </cofactor>
</comment>
<dbReference type="Pfam" id="PF02910">
    <property type="entry name" value="Succ_DH_flav_C"/>
    <property type="match status" value="1"/>
</dbReference>
<dbReference type="GO" id="GO:0034628">
    <property type="term" value="P:'de novo' NAD+ biosynthetic process from L-aspartate"/>
    <property type="evidence" value="ECO:0007669"/>
    <property type="project" value="TreeGrafter"/>
</dbReference>
<evidence type="ECO:0000313" key="17">
    <source>
        <dbReference type="Proteomes" id="UP000546464"/>
    </source>
</evidence>
<evidence type="ECO:0000256" key="1">
    <source>
        <dbReference type="ARBA" id="ARBA00001974"/>
    </source>
</evidence>
<dbReference type="InterPro" id="IPR037099">
    <property type="entry name" value="Fum_R/Succ_DH_flav-like_C_sf"/>
</dbReference>